<keyword evidence="10" id="KW-1185">Reference proteome</keyword>
<evidence type="ECO:0000256" key="2">
    <source>
        <dbReference type="ARBA" id="ARBA00022475"/>
    </source>
</evidence>
<comment type="caution">
    <text evidence="9">The sequence shown here is derived from an EMBL/GenBank/DDBJ whole genome shotgun (WGS) entry which is preliminary data.</text>
</comment>
<evidence type="ECO:0000256" key="5">
    <source>
        <dbReference type="ARBA" id="ARBA00023136"/>
    </source>
</evidence>
<accession>A0A8J6LY75</accession>
<gene>
    <name evidence="9" type="ORF">H8B19_04965</name>
</gene>
<dbReference type="Pfam" id="PF12704">
    <property type="entry name" value="MacB_PCD"/>
    <property type="match status" value="1"/>
</dbReference>
<evidence type="ECO:0000259" key="7">
    <source>
        <dbReference type="Pfam" id="PF02687"/>
    </source>
</evidence>
<keyword evidence="4 6" id="KW-1133">Transmembrane helix</keyword>
<dbReference type="InterPro" id="IPR051125">
    <property type="entry name" value="ABC-4/HrtB_transporter"/>
</dbReference>
<protein>
    <submittedName>
        <fullName evidence="9">ABC transporter permease</fullName>
    </submittedName>
</protein>
<feature type="domain" description="ABC3 transporter permease C-terminal" evidence="7">
    <location>
        <begin position="288"/>
        <end position="402"/>
    </location>
</feature>
<feature type="transmembrane region" description="Helical" evidence="6">
    <location>
        <begin position="328"/>
        <end position="356"/>
    </location>
</feature>
<organism evidence="9 10">
    <name type="scientific">Neptunicella marina</name>
    <dbReference type="NCBI Taxonomy" id="2125989"/>
    <lineage>
        <taxon>Bacteria</taxon>
        <taxon>Pseudomonadati</taxon>
        <taxon>Pseudomonadota</taxon>
        <taxon>Gammaproteobacteria</taxon>
        <taxon>Alteromonadales</taxon>
        <taxon>Alteromonadaceae</taxon>
        <taxon>Neptunicella</taxon>
    </lineage>
</organism>
<keyword evidence="5 6" id="KW-0472">Membrane</keyword>
<evidence type="ECO:0000313" key="9">
    <source>
        <dbReference type="EMBL" id="MBC3765215.1"/>
    </source>
</evidence>
<dbReference type="Pfam" id="PF02687">
    <property type="entry name" value="FtsX"/>
    <property type="match status" value="1"/>
</dbReference>
<dbReference type="GO" id="GO:0005886">
    <property type="term" value="C:plasma membrane"/>
    <property type="evidence" value="ECO:0007669"/>
    <property type="project" value="UniProtKB-SubCell"/>
</dbReference>
<evidence type="ECO:0000256" key="1">
    <source>
        <dbReference type="ARBA" id="ARBA00004651"/>
    </source>
</evidence>
<dbReference type="InterPro" id="IPR025857">
    <property type="entry name" value="MacB_PCD"/>
</dbReference>
<comment type="subcellular location">
    <subcellularLocation>
        <location evidence="1">Cell membrane</location>
        <topology evidence="1">Multi-pass membrane protein</topology>
    </subcellularLocation>
</comment>
<reference evidence="9" key="2">
    <citation type="submission" date="2020-08" db="EMBL/GenBank/DDBJ databases">
        <authorList>
            <person name="Lai Q."/>
        </authorList>
    </citation>
    <scope>NUCLEOTIDE SEQUENCE</scope>
    <source>
        <strain evidence="9">S27-2</strain>
    </source>
</reference>
<reference evidence="9" key="1">
    <citation type="journal article" date="2018" name="Int. J. Syst. Evol. Microbiol.">
        <title>Neptunicella marina gen. nov., sp. nov., isolated from surface seawater.</title>
        <authorList>
            <person name="Liu X."/>
            <person name="Lai Q."/>
            <person name="Du Y."/>
            <person name="Zhang X."/>
            <person name="Liu Z."/>
            <person name="Sun F."/>
            <person name="Shao Z."/>
        </authorList>
    </citation>
    <scope>NUCLEOTIDE SEQUENCE</scope>
    <source>
        <strain evidence="9">S27-2</strain>
    </source>
</reference>
<evidence type="ECO:0000259" key="8">
    <source>
        <dbReference type="Pfam" id="PF12704"/>
    </source>
</evidence>
<evidence type="ECO:0000256" key="6">
    <source>
        <dbReference type="SAM" id="Phobius"/>
    </source>
</evidence>
<feature type="transmembrane region" description="Helical" evidence="6">
    <location>
        <begin position="376"/>
        <end position="400"/>
    </location>
</feature>
<dbReference type="AlphaFoldDB" id="A0A8J6LY75"/>
<keyword evidence="2" id="KW-1003">Cell membrane</keyword>
<name>A0A8J6LY75_9ALTE</name>
<feature type="transmembrane region" description="Helical" evidence="6">
    <location>
        <begin position="285"/>
        <end position="307"/>
    </location>
</feature>
<sequence>MLISFAVSSLKSRKKSVILTLMSLFISVSVLLSVEHIRLQAEASFNRTISNVDLIVGAPSGQLNLLLYSVFRMGSATNNIDYKSLTMLQQHPDVEWAVPISLGDSHHGFRVLGTSQAYFDHYQYGNKQHISFASGKPFKGVFGTVIGADVAKALHYKLGDKIVIAHGIGAVSFHKHQQSPFTITGILAPTGTPIDKSVHVSLAGIEAMHLPPAKLSKVLAAPDNTDNPLVKPDSVTAVMLGLKSKFATFTLQRELNNYQDDRLMAILPGVAMAELWQMMDSVENILRIISVLVLVSSLFGLSTMLLASMQQREKEIAVLRILGAGAHVIFMMIVTEAILIAISASIGALAFVSLTFTLAKGWLASHYGLFISANLLSWHTTFVIGGVLLATLITTLLPAFDAYRNALHSKL</sequence>
<proteinExistence type="predicted"/>
<dbReference type="RefSeq" id="WP_186505692.1">
    <property type="nucleotide sequence ID" value="NZ_JACNEP010000003.1"/>
</dbReference>
<dbReference type="EMBL" id="JACNEP010000003">
    <property type="protein sequence ID" value="MBC3765215.1"/>
    <property type="molecule type" value="Genomic_DNA"/>
</dbReference>
<dbReference type="PANTHER" id="PTHR43738:SF2">
    <property type="entry name" value="ABC TRANSPORTER PERMEASE"/>
    <property type="match status" value="1"/>
</dbReference>
<dbReference type="InterPro" id="IPR003838">
    <property type="entry name" value="ABC3_permease_C"/>
</dbReference>
<evidence type="ECO:0000256" key="3">
    <source>
        <dbReference type="ARBA" id="ARBA00022692"/>
    </source>
</evidence>
<evidence type="ECO:0000313" key="10">
    <source>
        <dbReference type="Proteomes" id="UP000601768"/>
    </source>
</evidence>
<keyword evidence="3 6" id="KW-0812">Transmembrane</keyword>
<evidence type="ECO:0000256" key="4">
    <source>
        <dbReference type="ARBA" id="ARBA00022989"/>
    </source>
</evidence>
<dbReference type="PANTHER" id="PTHR43738">
    <property type="entry name" value="ABC TRANSPORTER, MEMBRANE PROTEIN"/>
    <property type="match status" value="1"/>
</dbReference>
<dbReference type="Proteomes" id="UP000601768">
    <property type="component" value="Unassembled WGS sequence"/>
</dbReference>
<feature type="domain" description="MacB-like periplasmic core" evidence="8">
    <location>
        <begin position="18"/>
        <end position="206"/>
    </location>
</feature>